<dbReference type="EMBL" id="JARBHB010000002">
    <property type="protein sequence ID" value="KAJ8892036.1"/>
    <property type="molecule type" value="Genomic_DNA"/>
</dbReference>
<proteinExistence type="predicted"/>
<comment type="caution">
    <text evidence="2">The sequence shown here is derived from an EMBL/GenBank/DDBJ whole genome shotgun (WGS) entry which is preliminary data.</text>
</comment>
<keyword evidence="3" id="KW-1185">Reference proteome</keyword>
<gene>
    <name evidence="2" type="ORF">PR048_004602</name>
</gene>
<evidence type="ECO:0000256" key="1">
    <source>
        <dbReference type="SAM" id="MobiDB-lite"/>
    </source>
</evidence>
<organism evidence="2 3">
    <name type="scientific">Dryococelus australis</name>
    <dbReference type="NCBI Taxonomy" id="614101"/>
    <lineage>
        <taxon>Eukaryota</taxon>
        <taxon>Metazoa</taxon>
        <taxon>Ecdysozoa</taxon>
        <taxon>Arthropoda</taxon>
        <taxon>Hexapoda</taxon>
        <taxon>Insecta</taxon>
        <taxon>Pterygota</taxon>
        <taxon>Neoptera</taxon>
        <taxon>Polyneoptera</taxon>
        <taxon>Phasmatodea</taxon>
        <taxon>Verophasmatodea</taxon>
        <taxon>Anareolatae</taxon>
        <taxon>Phasmatidae</taxon>
        <taxon>Eurycanthinae</taxon>
        <taxon>Dryococelus</taxon>
    </lineage>
</organism>
<sequence length="726" mass="78434">MQDGGCHGRLIEHEERTQNGGGENTTNQTSVSNKIVESKMVESKTAESNVVVAGIAARTLTIHQGEPGVFPGGVTAEFSHTENLDAAVGQWVFTGYSSFLYDYTLALRHLHLTSPSKALWALMPVDDATARAFDDVTLGGSQLALLTRRSVGMCDGFSILISVIHGFPKSLQGNAGMGPLTKAMADSFPILPQSLFPVQLAPSLMTTLSTRHAGDFAQEIPAIKNASVDLQIRTQKPLTSGNFITKSYQWSSATSAVAERQLRMTSAEECDSHSAWCVVHAWRSASICTGGPKQLPGARTVTCHSSAGRSPRKPADQRHDSHMQKSGVTRPGIEPGSPWREASSLTAQPLGGETGDSRENPLTSGIVQQVFCLVSHVICLSPSGLRGFYSPYYLRWTMGVLYQSSSFPVTIHVPEFVHTFPKHAYSQVAPFHTRFISCANVVCALTRPNSRGGSPAFRPKVTAFPSRVATAPQVVTSASFLGRGGREGPRLTAGLVDGDGLATLEAVSYLEEAHAGRVECAGAEVAQHQSLRQLLVRHDALHVGRTHHREGAVRWREQRVHLAACNPPTHTLSYIHLPRVGNSGLSPAYLFTNIPVMPPSLYWDDATRIPPGHYRIFACGNCAGQCRCSAGFLGGLTVSPAPSFRRGSMLTSITLIGSQDLDVKSHPNLFPHFTHSHPRGDPPTNGIVRHDSHMRKSGMTQPGIEPGSPWWEASRLTAQSPWPPSR</sequence>
<dbReference type="Proteomes" id="UP001159363">
    <property type="component" value="Chromosome 2"/>
</dbReference>
<feature type="region of interest" description="Disordered" evidence="1">
    <location>
        <begin position="292"/>
        <end position="359"/>
    </location>
</feature>
<reference evidence="2 3" key="1">
    <citation type="submission" date="2023-02" db="EMBL/GenBank/DDBJ databases">
        <title>LHISI_Scaffold_Assembly.</title>
        <authorList>
            <person name="Stuart O.P."/>
            <person name="Cleave R."/>
            <person name="Magrath M.J.L."/>
            <person name="Mikheyev A.S."/>
        </authorList>
    </citation>
    <scope>NUCLEOTIDE SEQUENCE [LARGE SCALE GENOMIC DNA]</scope>
    <source>
        <strain evidence="2">Daus_M_001</strain>
        <tissue evidence="2">Leg muscle</tissue>
    </source>
</reference>
<feature type="region of interest" description="Disordered" evidence="1">
    <location>
        <begin position="694"/>
        <end position="726"/>
    </location>
</feature>
<accession>A0ABQ9I5W1</accession>
<name>A0ABQ9I5W1_9NEOP</name>
<evidence type="ECO:0000313" key="2">
    <source>
        <dbReference type="EMBL" id="KAJ8892036.1"/>
    </source>
</evidence>
<evidence type="ECO:0000313" key="3">
    <source>
        <dbReference type="Proteomes" id="UP001159363"/>
    </source>
</evidence>
<feature type="compositionally biased region" description="Basic and acidic residues" evidence="1">
    <location>
        <begin position="313"/>
        <end position="323"/>
    </location>
</feature>
<protein>
    <submittedName>
        <fullName evidence="2">Uncharacterized protein</fullName>
    </submittedName>
</protein>